<evidence type="ECO:0000313" key="4">
    <source>
        <dbReference type="Proteomes" id="UP000076842"/>
    </source>
</evidence>
<evidence type="ECO:0000256" key="2">
    <source>
        <dbReference type="SAM" id="Phobius"/>
    </source>
</evidence>
<gene>
    <name evidence="3" type="ORF">CALCODRAFT_503845</name>
</gene>
<dbReference type="OrthoDB" id="5346979at2759"/>
<sequence length="221" mass="22969">MLQEEAAAGMSDATPPASSSSPPAAQHPISLPTQPGRAQALVLPSRRSSPSSGALTLPSRPTRPLPKPPAASASALSLSPLHALGAFGLASLGVVGLAAGGVWAVKLAVGVNDMDEFRLKARLMLGSALPGLSERVHRAVSPSERGFSAPPSPASPNTSTQPAAAPREDDGWTFAAAQERLAHAFGEGGVGRWAEQVEREMEAEREWEVRRRKDRLDAVPG</sequence>
<organism evidence="3 4">
    <name type="scientific">Calocera cornea HHB12733</name>
    <dbReference type="NCBI Taxonomy" id="1353952"/>
    <lineage>
        <taxon>Eukaryota</taxon>
        <taxon>Fungi</taxon>
        <taxon>Dikarya</taxon>
        <taxon>Basidiomycota</taxon>
        <taxon>Agaricomycotina</taxon>
        <taxon>Dacrymycetes</taxon>
        <taxon>Dacrymycetales</taxon>
        <taxon>Dacrymycetaceae</taxon>
        <taxon>Calocera</taxon>
    </lineage>
</organism>
<name>A0A165CQB0_9BASI</name>
<evidence type="ECO:0000313" key="3">
    <source>
        <dbReference type="EMBL" id="KZT51192.1"/>
    </source>
</evidence>
<accession>A0A165CQB0</accession>
<dbReference type="InParanoid" id="A0A165CQB0"/>
<evidence type="ECO:0000256" key="1">
    <source>
        <dbReference type="SAM" id="MobiDB-lite"/>
    </source>
</evidence>
<keyword evidence="2" id="KW-0472">Membrane</keyword>
<dbReference type="Proteomes" id="UP000076842">
    <property type="component" value="Unassembled WGS sequence"/>
</dbReference>
<keyword evidence="2" id="KW-0812">Transmembrane</keyword>
<feature type="compositionally biased region" description="Low complexity" evidence="1">
    <location>
        <begin position="44"/>
        <end position="60"/>
    </location>
</feature>
<keyword evidence="4" id="KW-1185">Reference proteome</keyword>
<protein>
    <submittedName>
        <fullName evidence="3">Uncharacterized protein</fullName>
    </submittedName>
</protein>
<feature type="compositionally biased region" description="Low complexity" evidence="1">
    <location>
        <begin position="155"/>
        <end position="165"/>
    </location>
</feature>
<feature type="region of interest" description="Disordered" evidence="1">
    <location>
        <begin position="199"/>
        <end position="221"/>
    </location>
</feature>
<feature type="region of interest" description="Disordered" evidence="1">
    <location>
        <begin position="139"/>
        <end position="172"/>
    </location>
</feature>
<feature type="compositionally biased region" description="Low complexity" evidence="1">
    <location>
        <begin position="13"/>
        <end position="24"/>
    </location>
</feature>
<feature type="transmembrane region" description="Helical" evidence="2">
    <location>
        <begin position="86"/>
        <end position="109"/>
    </location>
</feature>
<keyword evidence="2" id="KW-1133">Transmembrane helix</keyword>
<dbReference type="EMBL" id="KV424121">
    <property type="protein sequence ID" value="KZT51192.1"/>
    <property type="molecule type" value="Genomic_DNA"/>
</dbReference>
<dbReference type="AlphaFoldDB" id="A0A165CQB0"/>
<proteinExistence type="predicted"/>
<reference evidence="3 4" key="1">
    <citation type="journal article" date="2016" name="Mol. Biol. Evol.">
        <title>Comparative Genomics of Early-Diverging Mushroom-Forming Fungi Provides Insights into the Origins of Lignocellulose Decay Capabilities.</title>
        <authorList>
            <person name="Nagy L.G."/>
            <person name="Riley R."/>
            <person name="Tritt A."/>
            <person name="Adam C."/>
            <person name="Daum C."/>
            <person name="Floudas D."/>
            <person name="Sun H."/>
            <person name="Yadav J.S."/>
            <person name="Pangilinan J."/>
            <person name="Larsson K.H."/>
            <person name="Matsuura K."/>
            <person name="Barry K."/>
            <person name="Labutti K."/>
            <person name="Kuo R."/>
            <person name="Ohm R.A."/>
            <person name="Bhattacharya S.S."/>
            <person name="Shirouzu T."/>
            <person name="Yoshinaga Y."/>
            <person name="Martin F.M."/>
            <person name="Grigoriev I.V."/>
            <person name="Hibbett D.S."/>
        </authorList>
    </citation>
    <scope>NUCLEOTIDE SEQUENCE [LARGE SCALE GENOMIC DNA]</scope>
    <source>
        <strain evidence="3 4">HHB12733</strain>
    </source>
</reference>
<feature type="region of interest" description="Disordered" evidence="1">
    <location>
        <begin position="1"/>
        <end position="73"/>
    </location>
</feature>